<reference evidence="2 3" key="1">
    <citation type="submission" date="2018-06" db="EMBL/GenBank/DDBJ databases">
        <title>Comparative genomics reveals the genomic features of Rhizophagus irregularis, R. cerebriforme, R. diaphanum and Gigaspora rosea, and their symbiotic lifestyle signature.</title>
        <authorList>
            <person name="Morin E."/>
            <person name="San Clemente H."/>
            <person name="Chen E.C.H."/>
            <person name="De La Providencia I."/>
            <person name="Hainaut M."/>
            <person name="Kuo A."/>
            <person name="Kohler A."/>
            <person name="Murat C."/>
            <person name="Tang N."/>
            <person name="Roy S."/>
            <person name="Loubradou J."/>
            <person name="Henrissat B."/>
            <person name="Grigoriev I.V."/>
            <person name="Corradi N."/>
            <person name="Roux C."/>
            <person name="Martin F.M."/>
        </authorList>
    </citation>
    <scope>NUCLEOTIDE SEQUENCE [LARGE SCALE GENOMIC DNA]</scope>
    <source>
        <strain evidence="2 3">DAOM 194757</strain>
    </source>
</reference>
<name>A0A397U2C7_9GLOM</name>
<gene>
    <name evidence="2" type="ORF">C2G38_2049686</name>
</gene>
<evidence type="ECO:0000313" key="3">
    <source>
        <dbReference type="Proteomes" id="UP000266673"/>
    </source>
</evidence>
<evidence type="ECO:0000313" key="2">
    <source>
        <dbReference type="EMBL" id="RIB02929.1"/>
    </source>
</evidence>
<organism evidence="2 3">
    <name type="scientific">Gigaspora rosea</name>
    <dbReference type="NCBI Taxonomy" id="44941"/>
    <lineage>
        <taxon>Eukaryota</taxon>
        <taxon>Fungi</taxon>
        <taxon>Fungi incertae sedis</taxon>
        <taxon>Mucoromycota</taxon>
        <taxon>Glomeromycotina</taxon>
        <taxon>Glomeromycetes</taxon>
        <taxon>Diversisporales</taxon>
        <taxon>Gigasporaceae</taxon>
        <taxon>Gigaspora</taxon>
    </lineage>
</organism>
<proteinExistence type="predicted"/>
<keyword evidence="3" id="KW-1185">Reference proteome</keyword>
<sequence>MKLQSFYIIAIFICINITLAPIIEAHNVYIDLNAPVQCRIWIEDSTTTRIAGDEYYHDCSEYSHDESIDFQNVTYWVHAKVSGSLRKEKVRGPYDGKTCFVIEGEVDNWYFSQSDCK</sequence>
<dbReference type="EMBL" id="QKWP01002546">
    <property type="protein sequence ID" value="RIB02929.1"/>
    <property type="molecule type" value="Genomic_DNA"/>
</dbReference>
<protein>
    <submittedName>
        <fullName evidence="2">Uncharacterized protein</fullName>
    </submittedName>
</protein>
<evidence type="ECO:0000256" key="1">
    <source>
        <dbReference type="SAM" id="Phobius"/>
    </source>
</evidence>
<accession>A0A397U2C7</accession>
<dbReference type="OrthoDB" id="2325068at2759"/>
<dbReference type="Proteomes" id="UP000266673">
    <property type="component" value="Unassembled WGS sequence"/>
</dbReference>
<dbReference type="AlphaFoldDB" id="A0A397U2C7"/>
<comment type="caution">
    <text evidence="2">The sequence shown here is derived from an EMBL/GenBank/DDBJ whole genome shotgun (WGS) entry which is preliminary data.</text>
</comment>
<keyword evidence="1" id="KW-0472">Membrane</keyword>
<feature type="transmembrane region" description="Helical" evidence="1">
    <location>
        <begin position="6"/>
        <end position="23"/>
    </location>
</feature>
<keyword evidence="1" id="KW-1133">Transmembrane helix</keyword>
<keyword evidence="1" id="KW-0812">Transmembrane</keyword>